<comment type="caution">
    <text evidence="2">The sequence shown here is derived from an EMBL/GenBank/DDBJ whole genome shotgun (WGS) entry which is preliminary data.</text>
</comment>
<gene>
    <name evidence="2" type="ORF">BSZ32_01700</name>
</gene>
<accession>A0A2S7TZ46</accession>
<dbReference type="RefSeq" id="WP_105041813.1">
    <property type="nucleotide sequence ID" value="NZ_MQWA01000001.1"/>
</dbReference>
<evidence type="ECO:0000313" key="3">
    <source>
        <dbReference type="Proteomes" id="UP000239907"/>
    </source>
</evidence>
<dbReference type="AlphaFoldDB" id="A0A2S7TZ46"/>
<evidence type="ECO:0000313" key="2">
    <source>
        <dbReference type="EMBL" id="PQJ27332.1"/>
    </source>
</evidence>
<proteinExistence type="predicted"/>
<keyword evidence="1" id="KW-1277">Toxin-antitoxin system</keyword>
<sequence>MQPSWHEEATGEFCLSAVYYESKTEGLGERFIMEVGATVARILYDPESIRVFGHGCRKMNLRRFPYSVIYTVREDRVHVVAVMAHSRKPGYWIKRS</sequence>
<dbReference type="Pfam" id="PF05016">
    <property type="entry name" value="ParE_toxin"/>
    <property type="match status" value="1"/>
</dbReference>
<dbReference type="EMBL" id="MQWA01000001">
    <property type="protein sequence ID" value="PQJ27332.1"/>
    <property type="molecule type" value="Genomic_DNA"/>
</dbReference>
<evidence type="ECO:0000256" key="1">
    <source>
        <dbReference type="ARBA" id="ARBA00022649"/>
    </source>
</evidence>
<protein>
    <recommendedName>
        <fullName evidence="4">Plasmid stabilization protein</fullName>
    </recommendedName>
</protein>
<dbReference type="OrthoDB" id="9809155at2"/>
<keyword evidence="3" id="KW-1185">Reference proteome</keyword>
<dbReference type="Proteomes" id="UP000239907">
    <property type="component" value="Unassembled WGS sequence"/>
</dbReference>
<dbReference type="InterPro" id="IPR035093">
    <property type="entry name" value="RelE/ParE_toxin_dom_sf"/>
</dbReference>
<evidence type="ECO:0008006" key="4">
    <source>
        <dbReference type="Google" id="ProtNLM"/>
    </source>
</evidence>
<dbReference type="InterPro" id="IPR007712">
    <property type="entry name" value="RelE/ParE_toxin"/>
</dbReference>
<organism evidence="2 3">
    <name type="scientific">Rubritalea profundi</name>
    <dbReference type="NCBI Taxonomy" id="1658618"/>
    <lineage>
        <taxon>Bacteria</taxon>
        <taxon>Pseudomonadati</taxon>
        <taxon>Verrucomicrobiota</taxon>
        <taxon>Verrucomicrobiia</taxon>
        <taxon>Verrucomicrobiales</taxon>
        <taxon>Rubritaleaceae</taxon>
        <taxon>Rubritalea</taxon>
    </lineage>
</organism>
<dbReference type="Gene3D" id="3.30.2310.20">
    <property type="entry name" value="RelE-like"/>
    <property type="match status" value="1"/>
</dbReference>
<name>A0A2S7TZ46_9BACT</name>
<reference evidence="2 3" key="1">
    <citation type="submission" date="2016-12" db="EMBL/GenBank/DDBJ databases">
        <title>Study of bacterial adaptation to deep sea.</title>
        <authorList>
            <person name="Song J."/>
            <person name="Yoshizawa S."/>
            <person name="Kogure K."/>
        </authorList>
    </citation>
    <scope>NUCLEOTIDE SEQUENCE [LARGE SCALE GENOMIC DNA]</scope>
    <source>
        <strain evidence="2 3">SAORIC-165</strain>
    </source>
</reference>